<sequence>MAQKKAHEVGGWLSRPDPLTRVVLIYGPDRGMVSERARGFAEKTGLPMADPFAVVKFDLADKDTDSGRLFDELGALPLFGGHRLLWIRNAGAQKFVSDALKEVLAAPPDDLTILIEAGELKKTAPLRKLVETTDRAMALPCYPDEGRSIDVLIDAELSRAGLAIDADAKSALRAALGGDRLASRGELEKLILYCQGAVNVTLADVLASTGDVSALSADDIVDCAISGKVTALDARIRRYLAGGSPPFLLLSSAMRQFQVLSVLKHEMDVNGQSASAAVARARPPVFFSRRALVENALAQWSSPAIGQALDRLQATVLQTRRRAELADDLTSQALLALSVYAQARIRGR</sequence>
<keyword evidence="4" id="KW-0548">Nucleotidyltransferase</keyword>
<dbReference type="GO" id="GO:0009360">
    <property type="term" value="C:DNA polymerase III complex"/>
    <property type="evidence" value="ECO:0007669"/>
    <property type="project" value="InterPro"/>
</dbReference>
<dbReference type="SUPFAM" id="SSF52540">
    <property type="entry name" value="P-loop containing nucleoside triphosphate hydrolases"/>
    <property type="match status" value="1"/>
</dbReference>
<keyword evidence="11" id="KW-1185">Reference proteome</keyword>
<evidence type="ECO:0000313" key="11">
    <source>
        <dbReference type="Proteomes" id="UP000463224"/>
    </source>
</evidence>
<reference evidence="10 11" key="1">
    <citation type="submission" date="2019-12" db="EMBL/GenBank/DDBJ databases">
        <title>Nitratireductor arenosus sp. nov., Isolated from sea sand, Jeju island, South Korea.</title>
        <authorList>
            <person name="Kim W."/>
        </authorList>
    </citation>
    <scope>NUCLEOTIDE SEQUENCE [LARGE SCALE GENOMIC DNA]</scope>
    <source>
        <strain evidence="10 11">CAU 1489</strain>
    </source>
</reference>
<protein>
    <recommendedName>
        <fullName evidence="2">DNA polymerase III subunit delta</fullName>
        <ecNumber evidence="1">2.7.7.7</ecNumber>
    </recommendedName>
</protein>
<gene>
    <name evidence="10" type="ORF">GN330_05135</name>
</gene>
<dbReference type="NCBIfam" id="TIGR01128">
    <property type="entry name" value="holA"/>
    <property type="match status" value="1"/>
</dbReference>
<evidence type="ECO:0000256" key="6">
    <source>
        <dbReference type="ARBA" id="ARBA00022932"/>
    </source>
</evidence>
<evidence type="ECO:0000256" key="7">
    <source>
        <dbReference type="ARBA" id="ARBA00034754"/>
    </source>
</evidence>
<evidence type="ECO:0000256" key="5">
    <source>
        <dbReference type="ARBA" id="ARBA00022705"/>
    </source>
</evidence>
<comment type="caution">
    <text evidence="10">The sequence shown here is derived from an EMBL/GenBank/DDBJ whole genome shotgun (WGS) entry which is preliminary data.</text>
</comment>
<evidence type="ECO:0000256" key="4">
    <source>
        <dbReference type="ARBA" id="ARBA00022695"/>
    </source>
</evidence>
<keyword evidence="5" id="KW-0235">DNA replication</keyword>
<accession>A0A844QFR7</accession>
<dbReference type="GO" id="GO:0003887">
    <property type="term" value="F:DNA-directed DNA polymerase activity"/>
    <property type="evidence" value="ECO:0007669"/>
    <property type="project" value="UniProtKB-KW"/>
</dbReference>
<dbReference type="Gene3D" id="1.10.8.60">
    <property type="match status" value="1"/>
</dbReference>
<evidence type="ECO:0000259" key="9">
    <source>
        <dbReference type="Pfam" id="PF06144"/>
    </source>
</evidence>
<dbReference type="PANTHER" id="PTHR34388">
    <property type="entry name" value="DNA POLYMERASE III SUBUNIT DELTA"/>
    <property type="match status" value="1"/>
</dbReference>
<dbReference type="EC" id="2.7.7.7" evidence="1"/>
<dbReference type="InterPro" id="IPR008921">
    <property type="entry name" value="DNA_pol3_clamp-load_cplx_C"/>
</dbReference>
<comment type="similarity">
    <text evidence="7">Belongs to the DNA polymerase HolA subunit family.</text>
</comment>
<evidence type="ECO:0000256" key="2">
    <source>
        <dbReference type="ARBA" id="ARBA00017703"/>
    </source>
</evidence>
<dbReference type="GO" id="GO:0006261">
    <property type="term" value="P:DNA-templated DNA replication"/>
    <property type="evidence" value="ECO:0007669"/>
    <property type="project" value="TreeGrafter"/>
</dbReference>
<name>A0A844QFR7_9HYPH</name>
<keyword evidence="3" id="KW-0808">Transferase</keyword>
<evidence type="ECO:0000256" key="3">
    <source>
        <dbReference type="ARBA" id="ARBA00022679"/>
    </source>
</evidence>
<feature type="domain" description="DNA polymerase III delta N-terminal" evidence="9">
    <location>
        <begin position="24"/>
        <end position="125"/>
    </location>
</feature>
<evidence type="ECO:0000256" key="1">
    <source>
        <dbReference type="ARBA" id="ARBA00012417"/>
    </source>
</evidence>
<dbReference type="PANTHER" id="PTHR34388:SF1">
    <property type="entry name" value="DNA POLYMERASE III SUBUNIT DELTA"/>
    <property type="match status" value="1"/>
</dbReference>
<evidence type="ECO:0000256" key="8">
    <source>
        <dbReference type="ARBA" id="ARBA00049244"/>
    </source>
</evidence>
<dbReference type="InterPro" id="IPR010372">
    <property type="entry name" value="DNA_pol3_delta_N"/>
</dbReference>
<dbReference type="GO" id="GO:0003677">
    <property type="term" value="F:DNA binding"/>
    <property type="evidence" value="ECO:0007669"/>
    <property type="project" value="InterPro"/>
</dbReference>
<evidence type="ECO:0000313" key="10">
    <source>
        <dbReference type="EMBL" id="MVA96629.1"/>
    </source>
</evidence>
<dbReference type="Gene3D" id="3.40.50.300">
    <property type="entry name" value="P-loop containing nucleotide triphosphate hydrolases"/>
    <property type="match status" value="1"/>
</dbReference>
<dbReference type="RefSeq" id="WP_156711550.1">
    <property type="nucleotide sequence ID" value="NZ_WPHG01000001.1"/>
</dbReference>
<proteinExistence type="inferred from homology"/>
<comment type="catalytic activity">
    <reaction evidence="8">
        <text>DNA(n) + a 2'-deoxyribonucleoside 5'-triphosphate = DNA(n+1) + diphosphate</text>
        <dbReference type="Rhea" id="RHEA:22508"/>
        <dbReference type="Rhea" id="RHEA-COMP:17339"/>
        <dbReference type="Rhea" id="RHEA-COMP:17340"/>
        <dbReference type="ChEBI" id="CHEBI:33019"/>
        <dbReference type="ChEBI" id="CHEBI:61560"/>
        <dbReference type="ChEBI" id="CHEBI:173112"/>
        <dbReference type="EC" id="2.7.7.7"/>
    </reaction>
</comment>
<dbReference type="SUPFAM" id="SSF48019">
    <property type="entry name" value="post-AAA+ oligomerization domain-like"/>
    <property type="match status" value="1"/>
</dbReference>
<dbReference type="Pfam" id="PF06144">
    <property type="entry name" value="DNA_pol3_delta"/>
    <property type="match status" value="1"/>
</dbReference>
<dbReference type="AlphaFoldDB" id="A0A844QFR7"/>
<keyword evidence="6" id="KW-0239">DNA-directed DNA polymerase</keyword>
<organism evidence="10 11">
    <name type="scientific">Nitratireductor arenosus</name>
    <dbReference type="NCBI Taxonomy" id="2682096"/>
    <lineage>
        <taxon>Bacteria</taxon>
        <taxon>Pseudomonadati</taxon>
        <taxon>Pseudomonadota</taxon>
        <taxon>Alphaproteobacteria</taxon>
        <taxon>Hyphomicrobiales</taxon>
        <taxon>Phyllobacteriaceae</taxon>
        <taxon>Nitratireductor</taxon>
    </lineage>
</organism>
<dbReference type="InterPro" id="IPR027417">
    <property type="entry name" value="P-loop_NTPase"/>
</dbReference>
<dbReference type="InterPro" id="IPR005790">
    <property type="entry name" value="DNA_polIII_delta"/>
</dbReference>
<dbReference type="EMBL" id="WPHG01000001">
    <property type="protein sequence ID" value="MVA96629.1"/>
    <property type="molecule type" value="Genomic_DNA"/>
</dbReference>
<dbReference type="Proteomes" id="UP000463224">
    <property type="component" value="Unassembled WGS sequence"/>
</dbReference>